<dbReference type="OrthoDB" id="9793014at2"/>
<gene>
    <name evidence="5" type="ORF">LX81_04208</name>
</gene>
<dbReference type="PRINTS" id="PR00413">
    <property type="entry name" value="HADHALOGNASE"/>
</dbReference>
<dbReference type="EMBL" id="QKZL01000045">
    <property type="protein sequence ID" value="PZX10534.1"/>
    <property type="molecule type" value="Genomic_DNA"/>
</dbReference>
<dbReference type="PANTHER" id="PTHR43434:SF1">
    <property type="entry name" value="PHOSPHOGLYCOLATE PHOSPHATASE"/>
    <property type="match status" value="1"/>
</dbReference>
<dbReference type="GO" id="GO:0006281">
    <property type="term" value="P:DNA repair"/>
    <property type="evidence" value="ECO:0007669"/>
    <property type="project" value="TreeGrafter"/>
</dbReference>
<reference evidence="5 6" key="1">
    <citation type="submission" date="2018-06" db="EMBL/GenBank/DDBJ databases">
        <title>Genomic Encyclopedia of Archaeal and Bacterial Type Strains, Phase II (KMG-II): from individual species to whole genera.</title>
        <authorList>
            <person name="Goeker M."/>
        </authorList>
    </citation>
    <scope>NUCLEOTIDE SEQUENCE [LARGE SCALE GENOMIC DNA]</scope>
    <source>
        <strain evidence="5 6">DSM 22009</strain>
    </source>
</reference>
<dbReference type="Proteomes" id="UP000248916">
    <property type="component" value="Unassembled WGS sequence"/>
</dbReference>
<comment type="catalytic activity">
    <reaction evidence="1">
        <text>2-phosphoglycolate + H2O = glycolate + phosphate</text>
        <dbReference type="Rhea" id="RHEA:14369"/>
        <dbReference type="ChEBI" id="CHEBI:15377"/>
        <dbReference type="ChEBI" id="CHEBI:29805"/>
        <dbReference type="ChEBI" id="CHEBI:43474"/>
        <dbReference type="ChEBI" id="CHEBI:58033"/>
        <dbReference type="EC" id="3.1.3.18"/>
    </reaction>
</comment>
<evidence type="ECO:0000313" key="6">
    <source>
        <dbReference type="Proteomes" id="UP000248916"/>
    </source>
</evidence>
<evidence type="ECO:0000313" key="5">
    <source>
        <dbReference type="EMBL" id="PZX10534.1"/>
    </source>
</evidence>
<organism evidence="5 6">
    <name type="scientific">Palleronia aestuarii</name>
    <dbReference type="NCBI Taxonomy" id="568105"/>
    <lineage>
        <taxon>Bacteria</taxon>
        <taxon>Pseudomonadati</taxon>
        <taxon>Pseudomonadota</taxon>
        <taxon>Alphaproteobacteria</taxon>
        <taxon>Rhodobacterales</taxon>
        <taxon>Roseobacteraceae</taxon>
        <taxon>Palleronia</taxon>
    </lineage>
</organism>
<dbReference type="Gene3D" id="3.40.50.1000">
    <property type="entry name" value="HAD superfamily/HAD-like"/>
    <property type="match status" value="1"/>
</dbReference>
<dbReference type="Pfam" id="PF13419">
    <property type="entry name" value="HAD_2"/>
    <property type="match status" value="1"/>
</dbReference>
<dbReference type="GO" id="GO:0005829">
    <property type="term" value="C:cytosol"/>
    <property type="evidence" value="ECO:0007669"/>
    <property type="project" value="TreeGrafter"/>
</dbReference>
<protein>
    <recommendedName>
        <fullName evidence="4">phosphoglycolate phosphatase</fullName>
        <ecNumber evidence="4">3.1.3.18</ecNumber>
    </recommendedName>
</protein>
<dbReference type="InterPro" id="IPR041492">
    <property type="entry name" value="HAD_2"/>
</dbReference>
<dbReference type="InterPro" id="IPR006439">
    <property type="entry name" value="HAD-SF_hydro_IA"/>
</dbReference>
<dbReference type="GO" id="GO:0008967">
    <property type="term" value="F:phosphoglycolate phosphatase activity"/>
    <property type="evidence" value="ECO:0007669"/>
    <property type="project" value="UniProtKB-EC"/>
</dbReference>
<accession>A0A2W7N0X8</accession>
<comment type="pathway">
    <text evidence="2">Organic acid metabolism; glycolate biosynthesis; glycolate from 2-phosphoglycolate: step 1/1.</text>
</comment>
<dbReference type="InterPro" id="IPR023198">
    <property type="entry name" value="PGP-like_dom2"/>
</dbReference>
<comment type="caution">
    <text evidence="5">The sequence shown here is derived from an EMBL/GenBank/DDBJ whole genome shotgun (WGS) entry which is preliminary data.</text>
</comment>
<keyword evidence="6" id="KW-1185">Reference proteome</keyword>
<dbReference type="SFLD" id="SFLDG01129">
    <property type="entry name" value="C1.5:_HAD__Beta-PGM__Phosphata"/>
    <property type="match status" value="1"/>
</dbReference>
<dbReference type="PANTHER" id="PTHR43434">
    <property type="entry name" value="PHOSPHOGLYCOLATE PHOSPHATASE"/>
    <property type="match status" value="1"/>
</dbReference>
<evidence type="ECO:0000256" key="2">
    <source>
        <dbReference type="ARBA" id="ARBA00004818"/>
    </source>
</evidence>
<evidence type="ECO:0000256" key="3">
    <source>
        <dbReference type="ARBA" id="ARBA00006171"/>
    </source>
</evidence>
<proteinExistence type="inferred from homology"/>
<dbReference type="RefSeq" id="WP_111539169.1">
    <property type="nucleotide sequence ID" value="NZ_QKZL01000045.1"/>
</dbReference>
<dbReference type="Gene3D" id="1.10.150.240">
    <property type="entry name" value="Putative phosphatase, domain 2"/>
    <property type="match status" value="1"/>
</dbReference>
<dbReference type="InterPro" id="IPR050155">
    <property type="entry name" value="HAD-like_hydrolase_sf"/>
</dbReference>
<dbReference type="EC" id="3.1.3.18" evidence="4"/>
<evidence type="ECO:0000256" key="4">
    <source>
        <dbReference type="ARBA" id="ARBA00013078"/>
    </source>
</evidence>
<dbReference type="SFLD" id="SFLDS00003">
    <property type="entry name" value="Haloacid_Dehalogenase"/>
    <property type="match status" value="1"/>
</dbReference>
<dbReference type="AlphaFoldDB" id="A0A2W7N0X8"/>
<dbReference type="InterPro" id="IPR036412">
    <property type="entry name" value="HAD-like_sf"/>
</dbReference>
<dbReference type="InterPro" id="IPR023214">
    <property type="entry name" value="HAD_sf"/>
</dbReference>
<dbReference type="SFLD" id="SFLDG01135">
    <property type="entry name" value="C1.5.6:_HAD__Beta-PGM__Phospha"/>
    <property type="match status" value="1"/>
</dbReference>
<comment type="similarity">
    <text evidence="3">Belongs to the HAD-like hydrolase superfamily. CbbY/CbbZ/Gph/YieH family.</text>
</comment>
<evidence type="ECO:0000256" key="1">
    <source>
        <dbReference type="ARBA" id="ARBA00000830"/>
    </source>
</evidence>
<name>A0A2W7N0X8_9RHOB</name>
<dbReference type="NCBIfam" id="TIGR01549">
    <property type="entry name" value="HAD-SF-IA-v1"/>
    <property type="match status" value="1"/>
</dbReference>
<sequence>MSGELKAVIFDLDGTLIDSAPDIAAAVNRHLSETRWPTLDIDVIEGFIGFGPRRLITDVFAHIGHPNDDAAIDRALRAYLDNYRGDPAGRTRIFPKVREDLDVLAAAGLRLGLCTNKPHGMTGRVLDALGMADLFDAALGADAVENCKPHPDHLHAVAERMRLSPGEWVYVGDTGVDQAAARGAGVPFYVVPWGGGAAVSVAPEYRLTRLADLLALTRRAPS</sequence>
<dbReference type="SUPFAM" id="SSF56784">
    <property type="entry name" value="HAD-like"/>
    <property type="match status" value="1"/>
</dbReference>